<dbReference type="InterPro" id="IPR009057">
    <property type="entry name" value="Homeodomain-like_sf"/>
</dbReference>
<feature type="domain" description="HTH myb-type" evidence="9">
    <location>
        <begin position="557"/>
        <end position="613"/>
    </location>
</feature>
<dbReference type="EMBL" id="JAEPRD010000049">
    <property type="protein sequence ID" value="KAG2203759.1"/>
    <property type="molecule type" value="Genomic_DNA"/>
</dbReference>
<dbReference type="Proteomes" id="UP000603453">
    <property type="component" value="Unassembled WGS sequence"/>
</dbReference>
<dbReference type="InterPro" id="IPR036388">
    <property type="entry name" value="WH-like_DNA-bd_sf"/>
</dbReference>
<keyword evidence="2" id="KW-0804">Transcription</keyword>
<feature type="domain" description="SANT" evidence="8">
    <location>
        <begin position="560"/>
        <end position="611"/>
    </location>
</feature>
<evidence type="ECO:0000259" key="9">
    <source>
        <dbReference type="PROSITE" id="PS51294"/>
    </source>
</evidence>
<evidence type="ECO:0000256" key="2">
    <source>
        <dbReference type="ARBA" id="ARBA00023163"/>
    </source>
</evidence>
<evidence type="ECO:0000256" key="1">
    <source>
        <dbReference type="ARBA" id="ARBA00023015"/>
    </source>
</evidence>
<feature type="domain" description="Chromo" evidence="10">
    <location>
        <begin position="1"/>
        <end position="293"/>
    </location>
</feature>
<dbReference type="Pfam" id="PF00249">
    <property type="entry name" value="Myb_DNA-binding"/>
    <property type="match status" value="1"/>
</dbReference>
<dbReference type="GO" id="GO:0016514">
    <property type="term" value="C:SWI/SNF complex"/>
    <property type="evidence" value="ECO:0007669"/>
    <property type="project" value="UniProtKB-ARBA"/>
</dbReference>
<feature type="region of interest" description="Disordered" evidence="5">
    <location>
        <begin position="654"/>
        <end position="676"/>
    </location>
</feature>
<dbReference type="SUPFAM" id="SSF46689">
    <property type="entry name" value="Homeodomain-like"/>
    <property type="match status" value="2"/>
</dbReference>
<dbReference type="InterPro" id="IPR001005">
    <property type="entry name" value="SANT/Myb"/>
</dbReference>
<keyword evidence="1" id="KW-0805">Transcription regulation</keyword>
<accession>A0A8H7R3E3</accession>
<dbReference type="PANTHER" id="PTHR15381:SF1">
    <property type="entry name" value="CHONDROITIN SULFATE PROTEOGLYCAN 5"/>
    <property type="match status" value="1"/>
</dbReference>
<dbReference type="GO" id="GO:0006355">
    <property type="term" value="P:regulation of DNA-templated transcription"/>
    <property type="evidence" value="ECO:0007669"/>
    <property type="project" value="UniProtKB-ARBA"/>
</dbReference>
<evidence type="ECO:0000313" key="12">
    <source>
        <dbReference type="Proteomes" id="UP000603453"/>
    </source>
</evidence>
<dbReference type="Pfam" id="PF16496">
    <property type="entry name" value="SWIRM-assoc_2"/>
    <property type="match status" value="1"/>
</dbReference>
<dbReference type="Gene3D" id="1.10.10.10">
    <property type="entry name" value="Winged helix-like DNA-binding domain superfamily/Winged helix DNA-binding domain"/>
    <property type="match status" value="1"/>
</dbReference>
<dbReference type="InterPro" id="IPR049898">
    <property type="entry name" value="MARR_BRCT_CHROMO"/>
</dbReference>
<evidence type="ECO:0000313" key="11">
    <source>
        <dbReference type="EMBL" id="KAG2203759.1"/>
    </source>
</evidence>
<feature type="domain" description="Myb-like" evidence="6">
    <location>
        <begin position="562"/>
        <end position="607"/>
    </location>
</feature>
<dbReference type="FunFam" id="1.10.10.60:FF:000014">
    <property type="entry name" value="SWI/SNF complex subunit SMARCC2 isoform C"/>
    <property type="match status" value="1"/>
</dbReference>
<keyword evidence="12" id="KW-1185">Reference proteome</keyword>
<feature type="region of interest" description="Disordered" evidence="5">
    <location>
        <begin position="466"/>
        <end position="492"/>
    </location>
</feature>
<dbReference type="Gene3D" id="1.10.10.60">
    <property type="entry name" value="Homeodomain-like"/>
    <property type="match status" value="1"/>
</dbReference>
<dbReference type="SMART" id="SM00717">
    <property type="entry name" value="SANT"/>
    <property type="match status" value="1"/>
</dbReference>
<feature type="region of interest" description="Disordered" evidence="5">
    <location>
        <begin position="826"/>
        <end position="893"/>
    </location>
</feature>
<feature type="compositionally biased region" description="Basic and acidic residues" evidence="5">
    <location>
        <begin position="667"/>
        <end position="676"/>
    </location>
</feature>
<gene>
    <name evidence="11" type="ORF">INT47_012692</name>
</gene>
<proteinExistence type="inferred from homology"/>
<dbReference type="InterPro" id="IPR032450">
    <property type="entry name" value="SMARCC_N"/>
</dbReference>
<evidence type="ECO:0000256" key="3">
    <source>
        <dbReference type="ARBA" id="ARBA00023242"/>
    </source>
</evidence>
<comment type="caution">
    <text evidence="11">The sequence shown here is derived from an EMBL/GenBank/DDBJ whole genome shotgun (WGS) entry which is preliminary data.</text>
</comment>
<name>A0A8H7R3E3_9FUNG</name>
<evidence type="ECO:0000256" key="4">
    <source>
        <dbReference type="ARBA" id="ARBA00049655"/>
    </source>
</evidence>
<dbReference type="AlphaFoldDB" id="A0A8H7R3E3"/>
<feature type="compositionally biased region" description="Low complexity" evidence="5">
    <location>
        <begin position="826"/>
        <end position="875"/>
    </location>
</feature>
<evidence type="ECO:0000259" key="6">
    <source>
        <dbReference type="PROSITE" id="PS50090"/>
    </source>
</evidence>
<keyword evidence="3" id="KW-0539">Nucleus</keyword>
<feature type="compositionally biased region" description="Low complexity" evidence="5">
    <location>
        <begin position="476"/>
        <end position="492"/>
    </location>
</feature>
<dbReference type="PANTHER" id="PTHR15381">
    <property type="entry name" value="CHONDROITIN SULFATE PROTEOGLYCAN 5 -RELATED"/>
    <property type="match status" value="1"/>
</dbReference>
<dbReference type="CDD" id="cd00167">
    <property type="entry name" value="SANT"/>
    <property type="match status" value="1"/>
</dbReference>
<dbReference type="OrthoDB" id="118550at2759"/>
<dbReference type="PROSITE" id="PS52032">
    <property type="entry name" value="MARR_BRCT_CHROMO"/>
    <property type="match status" value="1"/>
</dbReference>
<dbReference type="InterPro" id="IPR007526">
    <property type="entry name" value="SWIRM"/>
</dbReference>
<dbReference type="PROSITE" id="PS51293">
    <property type="entry name" value="SANT"/>
    <property type="match status" value="1"/>
</dbReference>
<dbReference type="SUPFAM" id="SSF52113">
    <property type="entry name" value="BRCT domain"/>
    <property type="match status" value="1"/>
</dbReference>
<dbReference type="Pfam" id="PF04433">
    <property type="entry name" value="SWIRM"/>
    <property type="match status" value="1"/>
</dbReference>
<dbReference type="PROSITE" id="PS50934">
    <property type="entry name" value="SWIRM"/>
    <property type="match status" value="1"/>
</dbReference>
<dbReference type="Gene3D" id="3.40.50.10190">
    <property type="entry name" value="BRCT domain"/>
    <property type="match status" value="1"/>
</dbReference>
<dbReference type="PROSITE" id="PS50090">
    <property type="entry name" value="MYB_LIKE"/>
    <property type="match status" value="1"/>
</dbReference>
<protein>
    <submittedName>
        <fullName evidence="11">Uncharacterized protein</fullName>
    </submittedName>
</protein>
<dbReference type="InterPro" id="IPR017884">
    <property type="entry name" value="SANT_dom"/>
</dbReference>
<feature type="domain" description="SWIRM" evidence="7">
    <location>
        <begin position="328"/>
        <end position="425"/>
    </location>
</feature>
<dbReference type="FunFam" id="1.10.10.10:FF:000020">
    <property type="entry name" value="SWI/SNF complex subunit SMARCC2 isoform c"/>
    <property type="match status" value="1"/>
</dbReference>
<evidence type="ECO:0000259" key="8">
    <source>
        <dbReference type="PROSITE" id="PS51293"/>
    </source>
</evidence>
<dbReference type="InterPro" id="IPR036420">
    <property type="entry name" value="BRCT_dom_sf"/>
</dbReference>
<comment type="similarity">
    <text evidence="4">Belongs to the SMARCC family.</text>
</comment>
<feature type="region of interest" description="Disordered" evidence="5">
    <location>
        <begin position="281"/>
        <end position="311"/>
    </location>
</feature>
<reference evidence="11" key="1">
    <citation type="submission" date="2020-12" db="EMBL/GenBank/DDBJ databases">
        <title>Metabolic potential, ecology and presence of endohyphal bacteria is reflected in genomic diversity of Mucoromycotina.</title>
        <authorList>
            <person name="Muszewska A."/>
            <person name="Okrasinska A."/>
            <person name="Steczkiewicz K."/>
            <person name="Drgas O."/>
            <person name="Orlowska M."/>
            <person name="Perlinska-Lenart U."/>
            <person name="Aleksandrzak-Piekarczyk T."/>
            <person name="Szatraj K."/>
            <person name="Zielenkiewicz U."/>
            <person name="Pilsyk S."/>
            <person name="Malc E."/>
            <person name="Mieczkowski P."/>
            <person name="Kruszewska J.S."/>
            <person name="Biernat P."/>
            <person name="Pawlowska J."/>
        </authorList>
    </citation>
    <scope>NUCLEOTIDE SEQUENCE</scope>
    <source>
        <strain evidence="11">WA0000017839</strain>
    </source>
</reference>
<dbReference type="PROSITE" id="PS51294">
    <property type="entry name" value="HTH_MYB"/>
    <property type="match status" value="1"/>
</dbReference>
<evidence type="ECO:0000259" key="7">
    <source>
        <dbReference type="PROSITE" id="PS50934"/>
    </source>
</evidence>
<evidence type="ECO:0000259" key="10">
    <source>
        <dbReference type="PROSITE" id="PS52032"/>
    </source>
</evidence>
<organism evidence="11 12">
    <name type="scientific">Mucor saturninus</name>
    <dbReference type="NCBI Taxonomy" id="64648"/>
    <lineage>
        <taxon>Eukaryota</taxon>
        <taxon>Fungi</taxon>
        <taxon>Fungi incertae sedis</taxon>
        <taxon>Mucoromycota</taxon>
        <taxon>Mucoromycotina</taxon>
        <taxon>Mucoromycetes</taxon>
        <taxon>Mucorales</taxon>
        <taxon>Mucorineae</taxon>
        <taxon>Mucoraceae</taxon>
        <taxon>Mucor</taxon>
    </lineage>
</organism>
<dbReference type="InterPro" id="IPR017930">
    <property type="entry name" value="Myb_dom"/>
</dbReference>
<sequence length="893" mass="99695">MSAPKIPTVDLEFYEQPKTIGYFEGIINSLRIDLDKEGADTSFTSPDLSYFTAHCQKFQLDHLGKEAAEKAKRHRKTVAAGIPFVLFSVHHLSVQSSLYHILKAAYKFKSDHRIKDWRFEAEEEIQLYLQMIHVIKQALFDAGFESCLPHIAFHPSIDDHRKKKMSLSIEGLGGVMVNEITEATHIIYNEEQPLDKHHKIWRVVENTIDDRVIVHWVGLPDSYNTIVLFKDVFKDKEDTTPISIPQDHQKAPWHLKSNWIEDSVKYNEWMSPMDYVMIEQQKQPRTKKKRALDDQVSSPAKKQKDDKPQEPTQDEIALQFMPVQQHEVIIPSYAAWFDIASIHSIETRGLPEFFNSKNKSKNPSVYKDYRDFMINTYRLNPSEYLTVTACRRNMTGDVCAIIRVHAFLEQWGLINYQMDPTAKPTAIGPPFEGQIKIIAELPPGLNKYANEEGINQKEAEANKENLHQTNTTKPNVSSSSASSSSPSVSDTAVAAPLKETTAVPQPIVFDLNLDLRKNIYEKTPKCTVCEKETDDGYQNEAEFICAACFEKKDTRDGFTASKDHWTEQEDLLLLEGLEMFPTDWEQIAQHVATKTREACILHYLKLPTADPRIDPHVQSLGLLNFDQKTPVENPIMSVVAFLASHVKPKVATASSLFANDDQQQEPEGDRTEMDAESERLETTYELIRAKVSEFSSRLANFGHMESVVDEQRRGLEREKFLIRQSHLTIRNQMDSIYHSMFQHRQAKALQEQQRKLAQEAAAAAAAASAIATSAAAAAVSTAAVAPNAFTAPAEPTAAEPTAAEPTAAEPTAVAPTAVAPTDVAPTAAEPTAAAPTAAAPTTAAPTAVTPTDVAPTAETSTITEAVTITETTKVAQETQDPKYPEQTVFTPTN</sequence>
<evidence type="ECO:0000256" key="5">
    <source>
        <dbReference type="SAM" id="MobiDB-lite"/>
    </source>
</evidence>